<dbReference type="EMBL" id="GBBK01000360">
    <property type="protein sequence ID" value="JAC24122.1"/>
    <property type="molecule type" value="mRNA"/>
</dbReference>
<keyword evidence="1" id="KW-0472">Membrane</keyword>
<proteinExistence type="evidence at transcript level"/>
<evidence type="ECO:0000313" key="2">
    <source>
        <dbReference type="EMBL" id="JAC24122.1"/>
    </source>
</evidence>
<dbReference type="InterPro" id="IPR012674">
    <property type="entry name" value="Calycin"/>
</dbReference>
<protein>
    <submittedName>
        <fullName evidence="2">Putative lipocalin</fullName>
    </submittedName>
</protein>
<dbReference type="GO" id="GO:0043176">
    <property type="term" value="F:amine binding"/>
    <property type="evidence" value="ECO:0007669"/>
    <property type="project" value="InterPro"/>
</dbReference>
<keyword evidence="1" id="KW-1133">Transmembrane helix</keyword>
<feature type="transmembrane region" description="Helical" evidence="1">
    <location>
        <begin position="6"/>
        <end position="23"/>
    </location>
</feature>
<organism evidence="2">
    <name type="scientific">Amblyomma cajennense</name>
    <name type="common">Cayenne tick</name>
    <name type="synonym">Acarus cajennensis</name>
    <dbReference type="NCBI Taxonomy" id="34607"/>
    <lineage>
        <taxon>Eukaryota</taxon>
        <taxon>Metazoa</taxon>
        <taxon>Ecdysozoa</taxon>
        <taxon>Arthropoda</taxon>
        <taxon>Chelicerata</taxon>
        <taxon>Arachnida</taxon>
        <taxon>Acari</taxon>
        <taxon>Parasitiformes</taxon>
        <taxon>Ixodida</taxon>
        <taxon>Ixodoidea</taxon>
        <taxon>Ixodidae</taxon>
        <taxon>Amblyomminae</taxon>
        <taxon>Amblyomma</taxon>
    </lineage>
</organism>
<dbReference type="InterPro" id="IPR002970">
    <property type="entry name" value="Tick_his-bd"/>
</dbReference>
<dbReference type="SUPFAM" id="SSF50814">
    <property type="entry name" value="Lipocalins"/>
    <property type="match status" value="1"/>
</dbReference>
<name>A0A023FQM8_AMBCJ</name>
<evidence type="ECO:0000256" key="1">
    <source>
        <dbReference type="SAM" id="Phobius"/>
    </source>
</evidence>
<keyword evidence="1" id="KW-0812">Transmembrane</keyword>
<accession>A0A023FQM8</accession>
<dbReference type="Gene3D" id="2.40.128.20">
    <property type="match status" value="1"/>
</dbReference>
<dbReference type="GO" id="GO:0030682">
    <property type="term" value="P:symbiont-mediated perturbation of host defenses"/>
    <property type="evidence" value="ECO:0007669"/>
    <property type="project" value="InterPro"/>
</dbReference>
<dbReference type="AlphaFoldDB" id="A0A023FQM8"/>
<reference evidence="2" key="1">
    <citation type="submission" date="2014-03" db="EMBL/GenBank/DDBJ databases">
        <title>The sialotranscriptome of Amblyomma triste, Amblyomma parvum and Amblyomma cajennense ticks, uncovered by 454-based RNA-seq.</title>
        <authorList>
            <person name="Garcia G.R."/>
            <person name="Gardinassi L.G."/>
            <person name="Ribeiro J.M."/>
            <person name="Anatriello E."/>
            <person name="Ferreira B.R."/>
            <person name="Moreira H.N."/>
            <person name="Mafra C."/>
            <person name="Olegario M.M."/>
            <person name="Szabo P.J."/>
            <person name="Miranda-Santos I.K."/>
            <person name="Maruyama S.R."/>
        </authorList>
    </citation>
    <scope>NUCLEOTIDE SEQUENCE</scope>
    <source>
        <strain evidence="2">Uberlandia</strain>
        <tissue evidence="2">Salivary glands</tissue>
    </source>
</reference>
<dbReference type="Pfam" id="PF02098">
    <property type="entry name" value="His_binding"/>
    <property type="match status" value="1"/>
</dbReference>
<sequence length="193" mass="22019">MDLWPWYLLYLITVVMLTCHGKAKKVQGKGRRNGGKDAVSPWEFLSSTNIYLNKTNITLPVKCIKARTVESSEREETLSHVVSVKFTSGSWYEINATYAPVNKTRRKPATAFISVDPGSNVTTIYTFLHTNKYCAVVNKWKRPAEEGLGDICELWVNDEYLQRPGRKVQPSCSKKFKQHCKAGFSYDKHECDC</sequence>